<feature type="transmembrane region" description="Helical" evidence="1">
    <location>
        <begin position="51"/>
        <end position="84"/>
    </location>
</feature>
<name>A0A2P2KPI3_RHIMU</name>
<accession>A0A2P2KPI3</accession>
<keyword evidence="1" id="KW-0812">Transmembrane</keyword>
<keyword evidence="1" id="KW-1133">Transmembrane helix</keyword>
<sequence length="107" mass="12835">MLGNLLDLYAHFGVRCLEFGGSLPCVFLGYFLFSLFFLVFFFPVVELSSVFIILFWVSVFWYLICWFHSWIFFYLFIYFLVCLAAQRNTHLAKSFPFMLGWQIYKTL</sequence>
<evidence type="ECO:0000313" key="2">
    <source>
        <dbReference type="EMBL" id="MBX07650.1"/>
    </source>
</evidence>
<dbReference type="EMBL" id="GGEC01027166">
    <property type="protein sequence ID" value="MBX07650.1"/>
    <property type="molecule type" value="Transcribed_RNA"/>
</dbReference>
<dbReference type="AlphaFoldDB" id="A0A2P2KPI3"/>
<reference evidence="2" key="1">
    <citation type="submission" date="2018-02" db="EMBL/GenBank/DDBJ databases">
        <title>Rhizophora mucronata_Transcriptome.</title>
        <authorList>
            <person name="Meera S.P."/>
            <person name="Sreeshan A."/>
            <person name="Augustine A."/>
        </authorList>
    </citation>
    <scope>NUCLEOTIDE SEQUENCE</scope>
    <source>
        <tissue evidence="2">Leaf</tissue>
    </source>
</reference>
<organism evidence="2">
    <name type="scientific">Rhizophora mucronata</name>
    <name type="common">Asiatic mangrove</name>
    <dbReference type="NCBI Taxonomy" id="61149"/>
    <lineage>
        <taxon>Eukaryota</taxon>
        <taxon>Viridiplantae</taxon>
        <taxon>Streptophyta</taxon>
        <taxon>Embryophyta</taxon>
        <taxon>Tracheophyta</taxon>
        <taxon>Spermatophyta</taxon>
        <taxon>Magnoliopsida</taxon>
        <taxon>eudicotyledons</taxon>
        <taxon>Gunneridae</taxon>
        <taxon>Pentapetalae</taxon>
        <taxon>rosids</taxon>
        <taxon>fabids</taxon>
        <taxon>Malpighiales</taxon>
        <taxon>Rhizophoraceae</taxon>
        <taxon>Rhizophora</taxon>
    </lineage>
</organism>
<proteinExistence type="predicted"/>
<feature type="transmembrane region" description="Helical" evidence="1">
    <location>
        <begin position="21"/>
        <end position="45"/>
    </location>
</feature>
<evidence type="ECO:0000256" key="1">
    <source>
        <dbReference type="SAM" id="Phobius"/>
    </source>
</evidence>
<keyword evidence="1" id="KW-0472">Membrane</keyword>
<protein>
    <submittedName>
        <fullName evidence="2">Uncharacterized protein</fullName>
    </submittedName>
</protein>